<keyword evidence="2" id="KW-0539">Nucleus</keyword>
<sequence>MTGIENKEFKWYQVCEVFTDYKTYLLFIFFLSMNVPTGGLITFGAQIVLGLGYGRPETTLLGMPTEMMQSLAGFMVAIPQQWLHNKRCYTAAACCLVPLVCSRIIRALTLAMGNVSGHTKKLTVNATIFLAYCIANIIGPQVFRAAEAPHYSTGYNYNLGFEATAICALLAYAGGCIVENRKRDKAEDYLLGVPQATQPSSTGTRARRKPILRVKTGCFTCRNRKKKCDESRPVCSGCRRNKIQCRWPSPQLPLQSPPNANDSPSLEPSAKSPTLDSHERRFSQSFDVDMGIEEVLEDPPALDADHEYGEYDLLRLQSISAPDLPLQLCSIAPATGVSFADHDLDQVDYGLADETQTEIQAIQSFEEDETIEDPTIQDSVSNALISLSGAHLGQRALIEPSPSPVNPSILPGLDAQAFELMGHYLDRTAVSMGNGSTTTNPFIVQLIPLSFANPIVRELMLSQSASHRAVLDAGDQSEVIAHTYYTKSIRLFRKAVNDYLTGTESNPLWVTIGALIMCFTETAKGDTNGVIFDHIQAVGPLVTNLLTKLPHLLPDGLCAFVTEYYIYTAIVSMISTDPSAGTGLLLSPDLEHKAQSLAESGYVGQLCGSWLSLLLLIPRIFDFGHRRVAASVDPPFPAADDFLNFGSLQFEITSFVPSPSASSEVTICGYIFQQAVHLYLLTALGIGDERQLTQQLSLEHTLASAFSYLEQLPASARINTSMCWALAVIGSCTRDEERRELLRQRLQTMFLTIGLGNISSTLSLLEHIWMRPQREQSPWIICQIMYEHEIWISFA</sequence>
<name>A0A5C6T0C2_FUSOC</name>
<dbReference type="EMBL" id="VMNF01000007">
    <property type="protein sequence ID" value="TXC04310.1"/>
    <property type="molecule type" value="Genomic_DNA"/>
</dbReference>
<comment type="subcellular location">
    <subcellularLocation>
        <location evidence="1">Nucleus</location>
    </subcellularLocation>
</comment>
<dbReference type="Proteomes" id="UP000321331">
    <property type="component" value="Unassembled WGS sequence"/>
</dbReference>
<dbReference type="InterPro" id="IPR001138">
    <property type="entry name" value="Zn2Cys6_DnaBD"/>
</dbReference>
<proteinExistence type="predicted"/>
<dbReference type="GO" id="GO:0005634">
    <property type="term" value="C:nucleus"/>
    <property type="evidence" value="ECO:0007669"/>
    <property type="project" value="UniProtKB-SubCell"/>
</dbReference>
<keyword evidence="4" id="KW-1133">Transmembrane helix</keyword>
<dbReference type="SMART" id="SM00066">
    <property type="entry name" value="GAL4"/>
    <property type="match status" value="1"/>
</dbReference>
<dbReference type="CDD" id="cd00067">
    <property type="entry name" value="GAL4"/>
    <property type="match status" value="1"/>
</dbReference>
<evidence type="ECO:0000256" key="3">
    <source>
        <dbReference type="SAM" id="MobiDB-lite"/>
    </source>
</evidence>
<reference evidence="6 7" key="1">
    <citation type="submission" date="2019-07" db="EMBL/GenBank/DDBJ databases">
        <title>The First High-Quality Draft Genome Sequence of the Causal Agent of the Current Panama Disease Epidemic.</title>
        <authorList>
            <person name="Warmington R.J."/>
            <person name="Kay W."/>
            <person name="Jeffries A."/>
            <person name="Bebber D."/>
            <person name="Moore K."/>
            <person name="Studholme D.J."/>
        </authorList>
    </citation>
    <scope>NUCLEOTIDE SEQUENCE [LARGE SCALE GENOMIC DNA]</scope>
    <source>
        <strain evidence="6 7">TR4</strain>
    </source>
</reference>
<dbReference type="GO" id="GO:0000981">
    <property type="term" value="F:DNA-binding transcription factor activity, RNA polymerase II-specific"/>
    <property type="evidence" value="ECO:0007669"/>
    <property type="project" value="InterPro"/>
</dbReference>
<evidence type="ECO:0000313" key="7">
    <source>
        <dbReference type="Proteomes" id="UP000321331"/>
    </source>
</evidence>
<dbReference type="Pfam" id="PF00172">
    <property type="entry name" value="Zn_clus"/>
    <property type="match status" value="1"/>
</dbReference>
<evidence type="ECO:0000256" key="2">
    <source>
        <dbReference type="ARBA" id="ARBA00023242"/>
    </source>
</evidence>
<dbReference type="InterPro" id="IPR021858">
    <property type="entry name" value="Fun_TF"/>
</dbReference>
<feature type="compositionally biased region" description="Polar residues" evidence="3">
    <location>
        <begin position="259"/>
        <end position="275"/>
    </location>
</feature>
<dbReference type="PANTHER" id="PTHR37534">
    <property type="entry name" value="TRANSCRIPTIONAL ACTIVATOR PROTEIN UGA3"/>
    <property type="match status" value="1"/>
</dbReference>
<dbReference type="AlphaFoldDB" id="A0A5C6T0C2"/>
<feature type="region of interest" description="Disordered" evidence="3">
    <location>
        <begin position="249"/>
        <end position="279"/>
    </location>
</feature>
<dbReference type="InterPro" id="IPR036864">
    <property type="entry name" value="Zn2-C6_fun-type_DNA-bd_sf"/>
</dbReference>
<comment type="caution">
    <text evidence="6">The sequence shown here is derived from an EMBL/GenBank/DDBJ whole genome shotgun (WGS) entry which is preliminary data.</text>
</comment>
<accession>A0A5C6T0C2</accession>
<dbReference type="Gene3D" id="4.10.240.10">
    <property type="entry name" value="Zn(2)-C6 fungal-type DNA-binding domain"/>
    <property type="match status" value="1"/>
</dbReference>
<feature type="domain" description="Zn(2)-C6 fungal-type" evidence="5">
    <location>
        <begin position="217"/>
        <end position="247"/>
    </location>
</feature>
<protein>
    <recommendedName>
        <fullName evidence="5">Zn(2)-C6 fungal-type domain-containing protein</fullName>
    </recommendedName>
</protein>
<gene>
    <name evidence="6" type="ORF">FocTR4_00002187</name>
</gene>
<dbReference type="GO" id="GO:0000976">
    <property type="term" value="F:transcription cis-regulatory region binding"/>
    <property type="evidence" value="ECO:0007669"/>
    <property type="project" value="TreeGrafter"/>
</dbReference>
<dbReference type="GO" id="GO:0008270">
    <property type="term" value="F:zinc ion binding"/>
    <property type="evidence" value="ECO:0007669"/>
    <property type="project" value="InterPro"/>
</dbReference>
<dbReference type="InterPro" id="IPR036259">
    <property type="entry name" value="MFS_trans_sf"/>
</dbReference>
<feature type="transmembrane region" description="Helical" evidence="4">
    <location>
        <begin position="24"/>
        <end position="53"/>
    </location>
</feature>
<dbReference type="Pfam" id="PF11951">
    <property type="entry name" value="Fungal_trans_2"/>
    <property type="match status" value="1"/>
</dbReference>
<dbReference type="PROSITE" id="PS00463">
    <property type="entry name" value="ZN2_CY6_FUNGAL_1"/>
    <property type="match status" value="1"/>
</dbReference>
<keyword evidence="4" id="KW-0812">Transmembrane</keyword>
<dbReference type="GO" id="GO:0045944">
    <property type="term" value="P:positive regulation of transcription by RNA polymerase II"/>
    <property type="evidence" value="ECO:0007669"/>
    <property type="project" value="TreeGrafter"/>
</dbReference>
<evidence type="ECO:0000313" key="6">
    <source>
        <dbReference type="EMBL" id="TXC04310.1"/>
    </source>
</evidence>
<evidence type="ECO:0000259" key="5">
    <source>
        <dbReference type="PROSITE" id="PS50048"/>
    </source>
</evidence>
<evidence type="ECO:0000256" key="1">
    <source>
        <dbReference type="ARBA" id="ARBA00004123"/>
    </source>
</evidence>
<dbReference type="PANTHER" id="PTHR37534:SF43">
    <property type="entry name" value="FINGER DOMAIN PROTEIN, PUTATIVE (AFU_ORTHOLOGUE AFUA_1G01850)-RELATED"/>
    <property type="match status" value="1"/>
</dbReference>
<dbReference type="PROSITE" id="PS50048">
    <property type="entry name" value="ZN2_CY6_FUNGAL_2"/>
    <property type="match status" value="1"/>
</dbReference>
<organism evidence="6 7">
    <name type="scientific">Fusarium oxysporum f. sp. cubense</name>
    <dbReference type="NCBI Taxonomy" id="61366"/>
    <lineage>
        <taxon>Eukaryota</taxon>
        <taxon>Fungi</taxon>
        <taxon>Dikarya</taxon>
        <taxon>Ascomycota</taxon>
        <taxon>Pezizomycotina</taxon>
        <taxon>Sordariomycetes</taxon>
        <taxon>Hypocreomycetidae</taxon>
        <taxon>Hypocreales</taxon>
        <taxon>Nectriaceae</taxon>
        <taxon>Fusarium</taxon>
        <taxon>Fusarium oxysporum species complex</taxon>
    </lineage>
</organism>
<evidence type="ECO:0000256" key="4">
    <source>
        <dbReference type="SAM" id="Phobius"/>
    </source>
</evidence>
<keyword evidence="4" id="KW-0472">Membrane</keyword>
<dbReference type="SUPFAM" id="SSF103473">
    <property type="entry name" value="MFS general substrate transporter"/>
    <property type="match status" value="1"/>
</dbReference>
<feature type="compositionally biased region" description="Low complexity" evidence="3">
    <location>
        <begin position="249"/>
        <end position="258"/>
    </location>
</feature>
<dbReference type="SUPFAM" id="SSF57701">
    <property type="entry name" value="Zn2/Cys6 DNA-binding domain"/>
    <property type="match status" value="1"/>
</dbReference>